<keyword evidence="3" id="KW-1185">Reference proteome</keyword>
<accession>A0A379C8E6</accession>
<dbReference type="Proteomes" id="UP000255417">
    <property type="component" value="Unassembled WGS sequence"/>
</dbReference>
<feature type="chain" id="PRO_5016912152" description="DUF4157 domain-containing protein" evidence="1">
    <location>
        <begin position="22"/>
        <end position="323"/>
    </location>
</feature>
<organism evidence="2 3">
    <name type="scientific">Phocoenobacter uteri</name>
    <dbReference type="NCBI Taxonomy" id="146806"/>
    <lineage>
        <taxon>Bacteria</taxon>
        <taxon>Pseudomonadati</taxon>
        <taxon>Pseudomonadota</taxon>
        <taxon>Gammaproteobacteria</taxon>
        <taxon>Pasteurellales</taxon>
        <taxon>Pasteurellaceae</taxon>
        <taxon>Phocoenobacter</taxon>
    </lineage>
</organism>
<dbReference type="AlphaFoldDB" id="A0A379C8E6"/>
<feature type="signal peptide" evidence="1">
    <location>
        <begin position="1"/>
        <end position="21"/>
    </location>
</feature>
<dbReference type="RefSeq" id="WP_115315098.1">
    <property type="nucleotide sequence ID" value="NZ_LWIF01000001.1"/>
</dbReference>
<dbReference type="EMBL" id="UGTA01000001">
    <property type="protein sequence ID" value="SUB58580.1"/>
    <property type="molecule type" value="Genomic_DNA"/>
</dbReference>
<sequence length="323" mass="37097">MKIYIQILFVLFFSFSSVSKAESNWTENVSFASKSEASTLLKKEDEYTKRLSQFDIQSRLHNQAGSKNELLNLMVAQTKDWTPDEIQLINKTNKEINGLIKQNGFHFTLPKIVFIKSTMQTEGGAEGYTRENLIVLKDELVSKDNKELKHLLIHELFHILTRYNPNLRAELYSVIGFHLMNDIALPSPLKDNLISNPDAPFDDSYIKLKVADQTIDGLMILFANKPYQKGTFFDYINIGFVKLKGEGKNKEVDLSDKNQPIIYSLDEVSGFFEQIGFNTQYIIDPEEVLAENFVYAMMNKKDLPNPEIINKIINVLQNKPIKK</sequence>
<dbReference type="OrthoDB" id="9204554at2"/>
<evidence type="ECO:0000256" key="1">
    <source>
        <dbReference type="SAM" id="SignalP"/>
    </source>
</evidence>
<reference evidence="2 3" key="1">
    <citation type="submission" date="2018-06" db="EMBL/GenBank/DDBJ databases">
        <authorList>
            <consortium name="Pathogen Informatics"/>
            <person name="Doyle S."/>
        </authorList>
    </citation>
    <scope>NUCLEOTIDE SEQUENCE [LARGE SCALE GENOMIC DNA]</scope>
    <source>
        <strain evidence="2 3">NCTC12872</strain>
    </source>
</reference>
<evidence type="ECO:0008006" key="4">
    <source>
        <dbReference type="Google" id="ProtNLM"/>
    </source>
</evidence>
<proteinExistence type="predicted"/>
<gene>
    <name evidence="2" type="ORF">NCTC12872_00544</name>
</gene>
<protein>
    <recommendedName>
        <fullName evidence="4">DUF4157 domain-containing protein</fullName>
    </recommendedName>
</protein>
<evidence type="ECO:0000313" key="3">
    <source>
        <dbReference type="Proteomes" id="UP000255417"/>
    </source>
</evidence>
<keyword evidence="1" id="KW-0732">Signal</keyword>
<name>A0A379C8E6_9PAST</name>
<evidence type="ECO:0000313" key="2">
    <source>
        <dbReference type="EMBL" id="SUB58580.1"/>
    </source>
</evidence>